<dbReference type="PATRIC" id="fig|1278076.4.peg.2575"/>
<gene>
    <name evidence="1" type="ORF">G352_12419</name>
</gene>
<name>M2YQX8_9NOCA</name>
<evidence type="ECO:0000313" key="2">
    <source>
        <dbReference type="Proteomes" id="UP000011731"/>
    </source>
</evidence>
<sequence length="65" mass="6609">MASSEVVGDIADVAFSIADVAVASVDVPESSDEHAATPIIAIAPIPIAAKLFRVLITMALFPSVS</sequence>
<reference evidence="1 2" key="1">
    <citation type="journal article" date="2013" name="Genome Announc.">
        <title>Draft Genome Sequence of Rhodococcus ruber Strain BKS 20-38.</title>
        <authorList>
            <person name="Bala M."/>
            <person name="Kumar S."/>
            <person name="Raghava G.P."/>
            <person name="Mayilraj S."/>
        </authorList>
    </citation>
    <scope>NUCLEOTIDE SEQUENCE [LARGE SCALE GENOMIC DNA]</scope>
    <source>
        <strain evidence="1 2">BKS 20-38</strain>
    </source>
</reference>
<comment type="caution">
    <text evidence="1">The sequence shown here is derived from an EMBL/GenBank/DDBJ whole genome shotgun (WGS) entry which is preliminary data.</text>
</comment>
<dbReference type="EMBL" id="AOEX01000037">
    <property type="protein sequence ID" value="EME64385.1"/>
    <property type="molecule type" value="Genomic_DNA"/>
</dbReference>
<keyword evidence="2" id="KW-1185">Reference proteome</keyword>
<dbReference type="Proteomes" id="UP000011731">
    <property type="component" value="Unassembled WGS sequence"/>
</dbReference>
<accession>M2YQX8</accession>
<dbReference type="AlphaFoldDB" id="M2YQX8"/>
<proteinExistence type="predicted"/>
<evidence type="ECO:0000313" key="1">
    <source>
        <dbReference type="EMBL" id="EME64385.1"/>
    </source>
</evidence>
<protein>
    <submittedName>
        <fullName evidence="1">Uncharacterized protein</fullName>
    </submittedName>
</protein>
<organism evidence="1 2">
    <name type="scientific">Rhodococcus ruber BKS 20-38</name>
    <dbReference type="NCBI Taxonomy" id="1278076"/>
    <lineage>
        <taxon>Bacteria</taxon>
        <taxon>Bacillati</taxon>
        <taxon>Actinomycetota</taxon>
        <taxon>Actinomycetes</taxon>
        <taxon>Mycobacteriales</taxon>
        <taxon>Nocardiaceae</taxon>
        <taxon>Rhodococcus</taxon>
    </lineage>
</organism>